<keyword evidence="1" id="KW-1133">Transmembrane helix</keyword>
<sequence length="218" mass="24334">MALINNEKYSLFYQRISLIYQRPEVKASLEVILSVFTVTLLIFAAIRPTLANVASLQKKVEDLDSVNKKADNKIAQVFAAQADINKFQDKLHLFDEAIPNEFSYYDMAGRIELIARRFGLTVQTVSVPGVRVFGNGKGFGDWSLKILTKNPSNIIQTGVSFTVTGDPTNIDGFLNEMENLDRLAILDSITLSSEPTTTKGIKTIKANGLVYFYFYSES</sequence>
<keyword evidence="1" id="KW-0812">Transmembrane</keyword>
<accession>A0A0G1PJE2</accession>
<name>A0A0G1PJE2_9BACT</name>
<proteinExistence type="predicted"/>
<dbReference type="Gene3D" id="3.30.70.60">
    <property type="match status" value="1"/>
</dbReference>
<evidence type="ECO:0000313" key="3">
    <source>
        <dbReference type="Proteomes" id="UP000034794"/>
    </source>
</evidence>
<comment type="caution">
    <text evidence="2">The sequence shown here is derived from an EMBL/GenBank/DDBJ whole genome shotgun (WGS) entry which is preliminary data.</text>
</comment>
<evidence type="ECO:0000313" key="2">
    <source>
        <dbReference type="EMBL" id="KKU32807.1"/>
    </source>
</evidence>
<keyword evidence="1" id="KW-0472">Membrane</keyword>
<gene>
    <name evidence="2" type="ORF">UX47_C0007G0051</name>
</gene>
<dbReference type="AlphaFoldDB" id="A0A0G1PJE2"/>
<protein>
    <submittedName>
        <fullName evidence="2">Uncharacterized protein</fullName>
    </submittedName>
</protein>
<evidence type="ECO:0000256" key="1">
    <source>
        <dbReference type="SAM" id="Phobius"/>
    </source>
</evidence>
<dbReference type="InterPro" id="IPR014717">
    <property type="entry name" value="Transl_elong_EF1B/ribsomal_bS6"/>
</dbReference>
<dbReference type="EMBL" id="LCMI01000007">
    <property type="protein sequence ID" value="KKU32807.1"/>
    <property type="molecule type" value="Genomic_DNA"/>
</dbReference>
<feature type="transmembrane region" description="Helical" evidence="1">
    <location>
        <begin position="31"/>
        <end position="50"/>
    </location>
</feature>
<organism evidence="2 3">
    <name type="scientific">Candidatus Collierbacteria bacterium GW2011_GWA2_46_26</name>
    <dbReference type="NCBI Taxonomy" id="1618381"/>
    <lineage>
        <taxon>Bacteria</taxon>
        <taxon>Candidatus Collieribacteriota</taxon>
    </lineage>
</organism>
<reference evidence="2 3" key="1">
    <citation type="journal article" date="2015" name="Nature">
        <title>rRNA introns, odd ribosomes, and small enigmatic genomes across a large radiation of phyla.</title>
        <authorList>
            <person name="Brown C.T."/>
            <person name="Hug L.A."/>
            <person name="Thomas B.C."/>
            <person name="Sharon I."/>
            <person name="Castelle C.J."/>
            <person name="Singh A."/>
            <person name="Wilkins M.J."/>
            <person name="Williams K.H."/>
            <person name="Banfield J.F."/>
        </authorList>
    </citation>
    <scope>NUCLEOTIDE SEQUENCE [LARGE SCALE GENOMIC DNA]</scope>
</reference>
<dbReference type="Proteomes" id="UP000034794">
    <property type="component" value="Unassembled WGS sequence"/>
</dbReference>